<dbReference type="Pfam" id="PF08646">
    <property type="entry name" value="Rep_fac-A_C"/>
    <property type="match status" value="1"/>
</dbReference>
<comment type="caution">
    <text evidence="7">The sequence shown here is derived from an EMBL/GenBank/DDBJ whole genome shotgun (WGS) entry which is preliminary data.</text>
</comment>
<dbReference type="InterPro" id="IPR012340">
    <property type="entry name" value="NA-bd_OB-fold"/>
</dbReference>
<keyword evidence="4" id="KW-0862">Zinc</keyword>
<dbReference type="GO" id="GO:0003677">
    <property type="term" value="F:DNA binding"/>
    <property type="evidence" value="ECO:0007669"/>
    <property type="project" value="UniProtKB-KW"/>
</dbReference>
<dbReference type="GO" id="GO:0008270">
    <property type="term" value="F:zinc ion binding"/>
    <property type="evidence" value="ECO:0007669"/>
    <property type="project" value="UniProtKB-KW"/>
</dbReference>
<comment type="similarity">
    <text evidence="1">Belongs to the replication factor A protein 1 family.</text>
</comment>
<feature type="non-terminal residue" evidence="7">
    <location>
        <position position="1"/>
    </location>
</feature>
<evidence type="ECO:0000256" key="3">
    <source>
        <dbReference type="ARBA" id="ARBA00022771"/>
    </source>
</evidence>
<dbReference type="EMBL" id="CACSLK010026072">
    <property type="protein sequence ID" value="CAA0825389.1"/>
    <property type="molecule type" value="Genomic_DNA"/>
</dbReference>
<sequence length="408" mass="46882">GQRIHGWAPGCLSKKFEDFKLLEGNVYEIKNFELVEDKSAFKITKSSHKFIFYKSTNMREIVDEEYPRLMFEFKQFSELTDPERIDPSTPFDMIGRIVLFQNVHTKNSNGIPKRCIDIVLEDVDGCHQTCTLWEGYVDVLLSAYKQSCAADLKVLIIQLCHAKSFDDGSVLVSNIYDATKLIVSNDVPEIVDFKQRYNSHTRPRESSFPYVRSFMSNICDDLQSGIAPILSVAEFYASEEPKDYWICGNIIDIWRDWYFNSCPNCVRKVEPKDERFWCNHCQDTIPFAIIRYKLHISVGDNTGMVRLLCWDKIGRELVGKPCDSVVGELIEENDGSVLPVDLEILIHKVLLFKVSKKKGQFGTYSGPFTVSRLTADHILVNRFGSLANIFQDSHEITPVIKDYYEAVQ</sequence>
<protein>
    <recommendedName>
        <fullName evidence="6">Replication factor A C-terminal domain-containing protein</fullName>
    </recommendedName>
</protein>
<dbReference type="Gene3D" id="2.40.50.140">
    <property type="entry name" value="Nucleic acid-binding proteins"/>
    <property type="match status" value="3"/>
</dbReference>
<keyword evidence="2" id="KW-0479">Metal-binding</keyword>
<gene>
    <name evidence="7" type="ORF">SHERM_22166</name>
</gene>
<dbReference type="CDD" id="cd04476">
    <property type="entry name" value="RPA1_DBD_C"/>
    <property type="match status" value="1"/>
</dbReference>
<feature type="non-terminal residue" evidence="7">
    <location>
        <position position="408"/>
    </location>
</feature>
<dbReference type="InterPro" id="IPR013955">
    <property type="entry name" value="Rep_factor-A_C"/>
</dbReference>
<feature type="domain" description="Replication factor A C-terminal" evidence="6">
    <location>
        <begin position="258"/>
        <end position="361"/>
    </location>
</feature>
<accession>A0A9N7NA48</accession>
<evidence type="ECO:0000256" key="5">
    <source>
        <dbReference type="ARBA" id="ARBA00023125"/>
    </source>
</evidence>
<evidence type="ECO:0000256" key="1">
    <source>
        <dbReference type="ARBA" id="ARBA00005690"/>
    </source>
</evidence>
<dbReference type="Proteomes" id="UP001153555">
    <property type="component" value="Unassembled WGS sequence"/>
</dbReference>
<dbReference type="OrthoDB" id="895915at2759"/>
<evidence type="ECO:0000313" key="7">
    <source>
        <dbReference type="EMBL" id="CAA0825389.1"/>
    </source>
</evidence>
<keyword evidence="8" id="KW-1185">Reference proteome</keyword>
<reference evidence="7" key="1">
    <citation type="submission" date="2019-12" db="EMBL/GenBank/DDBJ databases">
        <authorList>
            <person name="Scholes J."/>
        </authorList>
    </citation>
    <scope>NUCLEOTIDE SEQUENCE</scope>
</reference>
<evidence type="ECO:0000313" key="8">
    <source>
        <dbReference type="Proteomes" id="UP001153555"/>
    </source>
</evidence>
<evidence type="ECO:0000259" key="6">
    <source>
        <dbReference type="Pfam" id="PF08646"/>
    </source>
</evidence>
<dbReference type="InterPro" id="IPR047192">
    <property type="entry name" value="Euk_RPA1_DBD_C"/>
</dbReference>
<dbReference type="AlphaFoldDB" id="A0A9N7NA48"/>
<keyword evidence="3" id="KW-0863">Zinc-finger</keyword>
<dbReference type="SUPFAM" id="SSF50249">
    <property type="entry name" value="Nucleic acid-binding proteins"/>
    <property type="match status" value="2"/>
</dbReference>
<organism evidence="7 8">
    <name type="scientific">Striga hermonthica</name>
    <name type="common">Purple witchweed</name>
    <name type="synonym">Buchnera hermonthica</name>
    <dbReference type="NCBI Taxonomy" id="68872"/>
    <lineage>
        <taxon>Eukaryota</taxon>
        <taxon>Viridiplantae</taxon>
        <taxon>Streptophyta</taxon>
        <taxon>Embryophyta</taxon>
        <taxon>Tracheophyta</taxon>
        <taxon>Spermatophyta</taxon>
        <taxon>Magnoliopsida</taxon>
        <taxon>eudicotyledons</taxon>
        <taxon>Gunneridae</taxon>
        <taxon>Pentapetalae</taxon>
        <taxon>asterids</taxon>
        <taxon>lamiids</taxon>
        <taxon>Lamiales</taxon>
        <taxon>Orobanchaceae</taxon>
        <taxon>Buchnereae</taxon>
        <taxon>Striga</taxon>
    </lineage>
</organism>
<dbReference type="PANTHER" id="PTHR47165">
    <property type="entry name" value="OS03G0429900 PROTEIN"/>
    <property type="match status" value="1"/>
</dbReference>
<keyword evidence="5" id="KW-0238">DNA-binding</keyword>
<evidence type="ECO:0000256" key="4">
    <source>
        <dbReference type="ARBA" id="ARBA00022833"/>
    </source>
</evidence>
<dbReference type="PANTHER" id="PTHR47165:SF4">
    <property type="entry name" value="OS03G0429900 PROTEIN"/>
    <property type="match status" value="1"/>
</dbReference>
<evidence type="ECO:0000256" key="2">
    <source>
        <dbReference type="ARBA" id="ARBA00022723"/>
    </source>
</evidence>
<proteinExistence type="inferred from homology"/>
<name>A0A9N7NA48_STRHE</name>